<dbReference type="InterPro" id="IPR036412">
    <property type="entry name" value="HAD-like_sf"/>
</dbReference>
<keyword evidence="3" id="KW-1185">Reference proteome</keyword>
<dbReference type="STRING" id="709986.Deima_1854"/>
<gene>
    <name evidence="2" type="ordered locus">Deima_1854</name>
</gene>
<dbReference type="SFLD" id="SFLDG01129">
    <property type="entry name" value="C1.5:_HAD__Beta-PGM__Phosphata"/>
    <property type="match status" value="1"/>
</dbReference>
<protein>
    <submittedName>
        <fullName evidence="2">HAD-superfamily hydrolase, subfamily IA, variant 3</fullName>
    </submittedName>
</protein>
<evidence type="ECO:0000256" key="1">
    <source>
        <dbReference type="ARBA" id="ARBA00022801"/>
    </source>
</evidence>
<dbReference type="KEGG" id="dmr:Deima_1854"/>
<dbReference type="PANTHER" id="PTHR43316">
    <property type="entry name" value="HYDROLASE, HALOACID DELAHOGENASE-RELATED"/>
    <property type="match status" value="1"/>
</dbReference>
<dbReference type="Pfam" id="PF00702">
    <property type="entry name" value="Hydrolase"/>
    <property type="match status" value="1"/>
</dbReference>
<dbReference type="InterPro" id="IPR051540">
    <property type="entry name" value="S-2-haloacid_dehalogenase"/>
</dbReference>
<accession>E8U8W3</accession>
<dbReference type="SUPFAM" id="SSF56784">
    <property type="entry name" value="HAD-like"/>
    <property type="match status" value="1"/>
</dbReference>
<dbReference type="Gene3D" id="3.40.50.1000">
    <property type="entry name" value="HAD superfamily/HAD-like"/>
    <property type="match status" value="1"/>
</dbReference>
<dbReference type="SFLD" id="SFLDS00003">
    <property type="entry name" value="Haloacid_Dehalogenase"/>
    <property type="match status" value="1"/>
</dbReference>
<dbReference type="RefSeq" id="WP_013557007.1">
    <property type="nucleotide sequence ID" value="NC_014958.1"/>
</dbReference>
<dbReference type="CDD" id="cd02603">
    <property type="entry name" value="HAD_sEH-N_like"/>
    <property type="match status" value="1"/>
</dbReference>
<dbReference type="GO" id="GO:0016787">
    <property type="term" value="F:hydrolase activity"/>
    <property type="evidence" value="ECO:0007669"/>
    <property type="project" value="UniProtKB-KW"/>
</dbReference>
<name>E8U8W3_DEIML</name>
<dbReference type="eggNOG" id="COG1011">
    <property type="taxonomic scope" value="Bacteria"/>
</dbReference>
<evidence type="ECO:0000313" key="2">
    <source>
        <dbReference type="EMBL" id="ADV67502.1"/>
    </source>
</evidence>
<dbReference type="OrthoDB" id="9797743at2"/>
<dbReference type="InterPro" id="IPR023214">
    <property type="entry name" value="HAD_sf"/>
</dbReference>
<dbReference type="InterPro" id="IPR006439">
    <property type="entry name" value="HAD-SF_hydro_IA"/>
</dbReference>
<dbReference type="HOGENOM" id="CLU_045011_9_3_0"/>
<proteinExistence type="predicted"/>
<dbReference type="EMBL" id="CP002454">
    <property type="protein sequence ID" value="ADV67502.1"/>
    <property type="molecule type" value="Genomic_DNA"/>
</dbReference>
<reference evidence="2 3" key="1">
    <citation type="journal article" date="2011" name="Stand. Genomic Sci.">
        <title>Complete genome sequence of Deinococcus maricopensis type strain (LB-34).</title>
        <authorList>
            <person name="Pukall R."/>
            <person name="Zeytun A."/>
            <person name="Lucas S."/>
            <person name="Lapidus A."/>
            <person name="Hammon N."/>
            <person name="Deshpande S."/>
            <person name="Nolan M."/>
            <person name="Cheng J.F."/>
            <person name="Pitluck S."/>
            <person name="Liolios K."/>
            <person name="Pagani I."/>
            <person name="Mikhailova N."/>
            <person name="Ivanova N."/>
            <person name="Mavromatis K."/>
            <person name="Pati A."/>
            <person name="Tapia R."/>
            <person name="Han C."/>
            <person name="Goodwin L."/>
            <person name="Chen A."/>
            <person name="Palaniappan K."/>
            <person name="Land M."/>
            <person name="Hauser L."/>
            <person name="Chang Y.J."/>
            <person name="Jeffries C.D."/>
            <person name="Brambilla E.M."/>
            <person name="Rohde M."/>
            <person name="Goker M."/>
            <person name="Detter J.C."/>
            <person name="Woyke T."/>
            <person name="Bristow J."/>
            <person name="Eisen J.A."/>
            <person name="Markowitz V."/>
            <person name="Hugenholtz P."/>
            <person name="Kyrpides N.C."/>
            <person name="Klenk H.P."/>
        </authorList>
    </citation>
    <scope>NUCLEOTIDE SEQUENCE [LARGE SCALE GENOMIC DNA]</scope>
    <source>
        <strain evidence="3">DSM 21211 / LMG 22137 / NRRL B-23946 / LB-34</strain>
    </source>
</reference>
<dbReference type="Proteomes" id="UP000008635">
    <property type="component" value="Chromosome"/>
</dbReference>
<dbReference type="AlphaFoldDB" id="E8U8W3"/>
<keyword evidence="1 2" id="KW-0378">Hydrolase</keyword>
<sequence length="219" mass="23680">MTIQAVLFDRDNTIAFTDPQVYREVAAYAHATYGVDPRAALEALSSEWQASENAWWDLRSHEDEAAFWTAYAGRLAGRMGTPDVTALLERYPYHAYLKPAPHVREVLEALRAQGVKIGVLSNTLPSVAASLETLGVRDLVDVPLATCLLGVHKPEAQAFTLSADALGVPPAEILFVDDLPENIEGARAAGLRAQLIDLTGERAGAMHDLRALLPLVQAG</sequence>
<dbReference type="PANTHER" id="PTHR43316:SF3">
    <property type="entry name" value="HALOACID DEHALOGENASE, TYPE II (AFU_ORTHOLOGUE AFUA_2G07750)-RELATED"/>
    <property type="match status" value="1"/>
</dbReference>
<reference evidence="3" key="2">
    <citation type="submission" date="2011-01" db="EMBL/GenBank/DDBJ databases">
        <title>The complete genome of Deinococcus maricopensis DSM 21211.</title>
        <authorList>
            <consortium name="US DOE Joint Genome Institute (JGI-PGF)"/>
            <person name="Lucas S."/>
            <person name="Copeland A."/>
            <person name="Lapidus A."/>
            <person name="Goodwin L."/>
            <person name="Pitluck S."/>
            <person name="Kyrpides N."/>
            <person name="Mavromatis K."/>
            <person name="Pagani I."/>
            <person name="Ivanova N."/>
            <person name="Ovchinnikova G."/>
            <person name="Zeytun A."/>
            <person name="Detter J.C."/>
            <person name="Han C."/>
            <person name="Land M."/>
            <person name="Hauser L."/>
            <person name="Markowitz V."/>
            <person name="Cheng J.-F."/>
            <person name="Hugenholtz P."/>
            <person name="Woyke T."/>
            <person name="Wu D."/>
            <person name="Pukall R."/>
            <person name="Gehrich-Schroeter G."/>
            <person name="Brambilla E."/>
            <person name="Klenk H.-P."/>
            <person name="Eisen J.A."/>
        </authorList>
    </citation>
    <scope>NUCLEOTIDE SEQUENCE [LARGE SCALE GENOMIC DNA]</scope>
    <source>
        <strain evidence="3">DSM 21211 / LMG 22137 / NRRL B-23946 / LB-34</strain>
    </source>
</reference>
<organism evidence="2 3">
    <name type="scientific">Deinococcus maricopensis (strain DSM 21211 / LMG 22137 / NRRL B-23946 / LB-34)</name>
    <dbReference type="NCBI Taxonomy" id="709986"/>
    <lineage>
        <taxon>Bacteria</taxon>
        <taxon>Thermotogati</taxon>
        <taxon>Deinococcota</taxon>
        <taxon>Deinococci</taxon>
        <taxon>Deinococcales</taxon>
        <taxon>Deinococcaceae</taxon>
        <taxon>Deinococcus</taxon>
    </lineage>
</organism>
<dbReference type="PRINTS" id="PR00413">
    <property type="entry name" value="HADHALOGNASE"/>
</dbReference>
<evidence type="ECO:0000313" key="3">
    <source>
        <dbReference type="Proteomes" id="UP000008635"/>
    </source>
</evidence>
<dbReference type="NCBIfam" id="TIGR01509">
    <property type="entry name" value="HAD-SF-IA-v3"/>
    <property type="match status" value="1"/>
</dbReference>